<reference evidence="1" key="1">
    <citation type="submission" date="2019-12" db="EMBL/GenBank/DDBJ databases">
        <title>An insight into the sialome of adult female Ixodes ricinus ticks feeding for 6 days.</title>
        <authorList>
            <person name="Perner J."/>
            <person name="Ribeiro J.M.C."/>
        </authorList>
    </citation>
    <scope>NUCLEOTIDE SEQUENCE</scope>
    <source>
        <strain evidence="1">Semi-engorged</strain>
        <tissue evidence="1">Salivary glands</tissue>
    </source>
</reference>
<dbReference type="EMBL" id="GIFC01011424">
    <property type="protein sequence ID" value="MXU93507.1"/>
    <property type="molecule type" value="Transcribed_RNA"/>
</dbReference>
<accession>A0A6B0UUP0</accession>
<name>A0A6B0UUP0_IXORI</name>
<protein>
    <submittedName>
        <fullName evidence="1">Putative secreted protein</fullName>
    </submittedName>
</protein>
<evidence type="ECO:0000313" key="1">
    <source>
        <dbReference type="EMBL" id="MXU93507.1"/>
    </source>
</evidence>
<proteinExistence type="predicted"/>
<organism evidence="1">
    <name type="scientific">Ixodes ricinus</name>
    <name type="common">Common tick</name>
    <name type="synonym">Acarus ricinus</name>
    <dbReference type="NCBI Taxonomy" id="34613"/>
    <lineage>
        <taxon>Eukaryota</taxon>
        <taxon>Metazoa</taxon>
        <taxon>Ecdysozoa</taxon>
        <taxon>Arthropoda</taxon>
        <taxon>Chelicerata</taxon>
        <taxon>Arachnida</taxon>
        <taxon>Acari</taxon>
        <taxon>Parasitiformes</taxon>
        <taxon>Ixodida</taxon>
        <taxon>Ixodoidea</taxon>
        <taxon>Ixodidae</taxon>
        <taxon>Ixodinae</taxon>
        <taxon>Ixodes</taxon>
    </lineage>
</organism>
<sequence>MTDAKRMASKMSLCVSWAGAATCSSLIFSVASGRLCDSKKTLPRAVRTCGMLFLPLPWPNPMRENRLLEKPAAMSSLSTSLMVLSSSLTTSAWQASSSTTSTTSMLVGTVSMRVVSPKPSFSSAPIRHVRHSVGRVAMMEYFSSWSR</sequence>
<dbReference type="AlphaFoldDB" id="A0A6B0UUP0"/>